<dbReference type="Proteomes" id="UP000681075">
    <property type="component" value="Unassembled WGS sequence"/>
</dbReference>
<gene>
    <name evidence="1" type="ORF">TMPK1_04440</name>
</gene>
<evidence type="ECO:0000313" key="1">
    <source>
        <dbReference type="EMBL" id="GIL38207.1"/>
    </source>
</evidence>
<proteinExistence type="predicted"/>
<evidence type="ECO:0000313" key="2">
    <source>
        <dbReference type="Proteomes" id="UP000681075"/>
    </source>
</evidence>
<dbReference type="AlphaFoldDB" id="A0A8S8XA41"/>
<dbReference type="RefSeq" id="WP_420241174.1">
    <property type="nucleotide sequence ID" value="NZ_BOPV01000001.1"/>
</dbReference>
<protein>
    <submittedName>
        <fullName evidence="1">Uncharacterized protein</fullName>
    </submittedName>
</protein>
<comment type="caution">
    <text evidence="1">The sequence shown here is derived from an EMBL/GenBank/DDBJ whole genome shotgun (WGS) entry which is preliminary data.</text>
</comment>
<keyword evidence="2" id="KW-1185">Reference proteome</keyword>
<reference evidence="1" key="1">
    <citation type="submission" date="2021-02" db="EMBL/GenBank/DDBJ databases">
        <title>Genome sequence of Rhodospirillales sp. strain TMPK1 isolated from soil.</title>
        <authorList>
            <person name="Nakai R."/>
            <person name="Kusada H."/>
            <person name="Tamaki H."/>
        </authorList>
    </citation>
    <scope>NUCLEOTIDE SEQUENCE</scope>
    <source>
        <strain evidence="1">TMPK1</strain>
    </source>
</reference>
<dbReference type="EMBL" id="BOPV01000001">
    <property type="protein sequence ID" value="GIL38207.1"/>
    <property type="molecule type" value="Genomic_DNA"/>
</dbReference>
<accession>A0A8S8XA41</accession>
<organism evidence="1 2">
    <name type="scientific">Roseiterribacter gracilis</name>
    <dbReference type="NCBI Taxonomy" id="2812848"/>
    <lineage>
        <taxon>Bacteria</taxon>
        <taxon>Pseudomonadati</taxon>
        <taxon>Pseudomonadota</taxon>
        <taxon>Alphaproteobacteria</taxon>
        <taxon>Rhodospirillales</taxon>
        <taxon>Roseiterribacteraceae</taxon>
        <taxon>Roseiterribacter</taxon>
    </lineage>
</organism>
<name>A0A8S8XA41_9PROT</name>
<sequence>MSLAIRTFTHDKAAPLKFGGETLFKALGHPLVAPLAAALLARLEAAGPVAFYDPDGHLESFEALYPLAKVQPAGFYVQRLEELGRSFRGAAAQPIDTIADSGVRTILLASFDGARHVQQIRHLLPQGATLIDFDAIKLPAEMLSNPQRYLDPTNFATNFALLLEDNDLHTRIVGSNYWSGYGATDPSLWCRLYDKSGKELATWNESLPGPHACWTLDSAEIRKRFGLGAFEGSLFIHAVRIKGHGVVKYAVDTYNSAGTDLSATHDANAWPADYYAGLPAPAPGERVRLWVQNSHPVSIPAGGIGFARMGSNDVAWHNQEIAPFACEAIDVASLLPNLKWPDQIEVHAGRHFVRPRYTIDYNGQNGSKGRTRIAHANVERVDLEPDANLPKLPQLGRGFLLPFPILPHADFTTEILPTPMARGQSDLPLALDIFAADGTKVAETFLGKLDRADSLAVAIGDVLNGSMEKLGGYGHAELRYDFRDGGGGDGWLHAIARYRRGKDGAAAETSFGSHIYNIAVTYRDEPQSYTGAPPGLTTRLFLRIGGSRADTMCHLIYPASKTWHPESTTSLNLFDGQAKQIASRDIKIACGGSHHFRVRSTFTADELARAGEHGYVQVRDVTCRLFGFHGLINDASGFSLDHMFGF</sequence>